<dbReference type="GO" id="GO:0003964">
    <property type="term" value="F:RNA-directed DNA polymerase activity"/>
    <property type="evidence" value="ECO:0007669"/>
    <property type="project" value="UniProtKB-KW"/>
</dbReference>
<dbReference type="PROSITE" id="PS50878">
    <property type="entry name" value="RT_POL"/>
    <property type="match status" value="1"/>
</dbReference>
<sequence>NNLVQECIPDLVSDEDNAALVCLSSPAEIKSAVFEMNGDGAQGPDGYSGHFFQTYWDIIHHDVVASIQSFFLTGKFIPNFNSSLIILIPKTSGADTIAQFRPIALANFQFKIITKILADRLSLIASRIISTHQRGFIPGRHISDCVIVTSEADNVLSRKSFAGNIALKIDIQKAFDTIDWLFLLDVLHKFGFGNTFCDWISEILHSARLSVLVNGKSVGYFNCDRGVRQGDPLSPLLFCIAEEVLSRCISKAMMTGALQPMTLCQGIQVPSHVLYADDIMIFCKASKKNIKQLLLIFKLYGQASGQLVNKQKSKFYAGAIPNARMLMLSNLLSFTSSSLPFTYLGLPLVNLLAETNGEMDPQLYLERGC</sequence>
<protein>
    <submittedName>
        <fullName evidence="2">RNA-directed DNA polymerase (Reverse transcriptase)</fullName>
    </submittedName>
</protein>
<dbReference type="CDD" id="cd01650">
    <property type="entry name" value="RT_nLTR_like"/>
    <property type="match status" value="1"/>
</dbReference>
<feature type="non-terminal residue" evidence="2">
    <location>
        <position position="1"/>
    </location>
</feature>
<evidence type="ECO:0000313" key="2">
    <source>
        <dbReference type="EMBL" id="MCH92961.1"/>
    </source>
</evidence>
<evidence type="ECO:0000259" key="1">
    <source>
        <dbReference type="PROSITE" id="PS50878"/>
    </source>
</evidence>
<evidence type="ECO:0000313" key="3">
    <source>
        <dbReference type="Proteomes" id="UP000265520"/>
    </source>
</evidence>
<dbReference type="SUPFAM" id="SSF56672">
    <property type="entry name" value="DNA/RNA polymerases"/>
    <property type="match status" value="1"/>
</dbReference>
<dbReference type="AlphaFoldDB" id="A0A392MZN8"/>
<dbReference type="EMBL" id="LXQA010023862">
    <property type="protein sequence ID" value="MCH92961.1"/>
    <property type="molecule type" value="Genomic_DNA"/>
</dbReference>
<proteinExistence type="predicted"/>
<dbReference type="InterPro" id="IPR000477">
    <property type="entry name" value="RT_dom"/>
</dbReference>
<accession>A0A392MZN8</accession>
<organism evidence="2 3">
    <name type="scientific">Trifolium medium</name>
    <dbReference type="NCBI Taxonomy" id="97028"/>
    <lineage>
        <taxon>Eukaryota</taxon>
        <taxon>Viridiplantae</taxon>
        <taxon>Streptophyta</taxon>
        <taxon>Embryophyta</taxon>
        <taxon>Tracheophyta</taxon>
        <taxon>Spermatophyta</taxon>
        <taxon>Magnoliopsida</taxon>
        <taxon>eudicotyledons</taxon>
        <taxon>Gunneridae</taxon>
        <taxon>Pentapetalae</taxon>
        <taxon>rosids</taxon>
        <taxon>fabids</taxon>
        <taxon>Fabales</taxon>
        <taxon>Fabaceae</taxon>
        <taxon>Papilionoideae</taxon>
        <taxon>50 kb inversion clade</taxon>
        <taxon>NPAAA clade</taxon>
        <taxon>Hologalegina</taxon>
        <taxon>IRL clade</taxon>
        <taxon>Trifolieae</taxon>
        <taxon>Trifolium</taxon>
    </lineage>
</organism>
<dbReference type="InterPro" id="IPR043502">
    <property type="entry name" value="DNA/RNA_pol_sf"/>
</dbReference>
<feature type="domain" description="Reverse transcriptase" evidence="1">
    <location>
        <begin position="69"/>
        <end position="348"/>
    </location>
</feature>
<dbReference type="Proteomes" id="UP000265520">
    <property type="component" value="Unassembled WGS sequence"/>
</dbReference>
<name>A0A392MZN8_9FABA</name>
<reference evidence="2 3" key="1">
    <citation type="journal article" date="2018" name="Front. Plant Sci.">
        <title>Red Clover (Trifolium pratense) and Zigzag Clover (T. medium) - A Picture of Genomic Similarities and Differences.</title>
        <authorList>
            <person name="Dluhosova J."/>
            <person name="Istvanek J."/>
            <person name="Nedelnik J."/>
            <person name="Repkova J."/>
        </authorList>
    </citation>
    <scope>NUCLEOTIDE SEQUENCE [LARGE SCALE GENOMIC DNA]</scope>
    <source>
        <strain evidence="3">cv. 10/8</strain>
        <tissue evidence="2">Leaf</tissue>
    </source>
</reference>
<keyword evidence="3" id="KW-1185">Reference proteome</keyword>
<keyword evidence="2" id="KW-0548">Nucleotidyltransferase</keyword>
<dbReference type="Pfam" id="PF00078">
    <property type="entry name" value="RVT_1"/>
    <property type="match status" value="1"/>
</dbReference>
<dbReference type="PANTHER" id="PTHR31635">
    <property type="entry name" value="REVERSE TRANSCRIPTASE DOMAIN-CONTAINING PROTEIN-RELATED"/>
    <property type="match status" value="1"/>
</dbReference>
<dbReference type="PANTHER" id="PTHR31635:SF196">
    <property type="entry name" value="REVERSE TRANSCRIPTASE DOMAIN-CONTAINING PROTEIN-RELATED"/>
    <property type="match status" value="1"/>
</dbReference>
<comment type="caution">
    <text evidence="2">The sequence shown here is derived from an EMBL/GenBank/DDBJ whole genome shotgun (WGS) entry which is preliminary data.</text>
</comment>
<keyword evidence="2" id="KW-0808">Transferase</keyword>
<keyword evidence="2" id="KW-0695">RNA-directed DNA polymerase</keyword>